<evidence type="ECO:0000256" key="5">
    <source>
        <dbReference type="ARBA" id="ARBA00022989"/>
    </source>
</evidence>
<reference evidence="9" key="1">
    <citation type="submission" date="2022-08" db="EMBL/GenBank/DDBJ databases">
        <title>Complete Genome Sequences of 2 Bosea sp. soil isolates.</title>
        <authorList>
            <person name="Alvarez Arevalo M."/>
            <person name="Sterndorff E.B."/>
            <person name="Faurdal D."/>
            <person name="Joergensen T.S."/>
            <person name="Weber T."/>
        </authorList>
    </citation>
    <scope>NUCLEOTIDE SEQUENCE</scope>
    <source>
        <strain evidence="9">NBC_00436</strain>
    </source>
</reference>
<evidence type="ECO:0000256" key="2">
    <source>
        <dbReference type="ARBA" id="ARBA00022448"/>
    </source>
</evidence>
<dbReference type="EMBL" id="CP102774">
    <property type="protein sequence ID" value="UZF86748.1"/>
    <property type="molecule type" value="Genomic_DNA"/>
</dbReference>
<evidence type="ECO:0000256" key="4">
    <source>
        <dbReference type="ARBA" id="ARBA00022692"/>
    </source>
</evidence>
<feature type="transmembrane region" description="Helical" evidence="7">
    <location>
        <begin position="88"/>
        <end position="115"/>
    </location>
</feature>
<proteinExistence type="inferred from homology"/>
<dbReference type="Pfam" id="PF12911">
    <property type="entry name" value="OppC_N"/>
    <property type="match status" value="1"/>
</dbReference>
<sequence>MALMTLFRRKDDAPVRAEARYPALVVMALVLLGLILVIFLFADWLAPYDYRTQSLLKRLKPPSFLGGLPEHLLGTDELGRDVLSRLIYAIRFSVLVALGGTLIGALIGTTLGFIAAHFRGLAEEAIMMLADVQASLPFMMIALALIALFGGGFVLFVAIMGFYGWEVFARLTRGVVIAANTQGYATAVTALGAPARHVYLRHVLPNILSVLIVQFTLNFPQVILLETSLSFLGLGIRPPLTSLGQMLGAGRAYLTSAWWIAVLPGLAIFLTTMSISIVGDWIRDRLDPTLQTR</sequence>
<dbReference type="InterPro" id="IPR000515">
    <property type="entry name" value="MetI-like"/>
</dbReference>
<dbReference type="GO" id="GO:0055085">
    <property type="term" value="P:transmembrane transport"/>
    <property type="evidence" value="ECO:0007669"/>
    <property type="project" value="InterPro"/>
</dbReference>
<gene>
    <name evidence="9" type="ORF">NWE54_23815</name>
</gene>
<accession>A0A9E7ZKC6</accession>
<dbReference type="PANTHER" id="PTHR43386:SF25">
    <property type="entry name" value="PEPTIDE ABC TRANSPORTER PERMEASE PROTEIN"/>
    <property type="match status" value="1"/>
</dbReference>
<feature type="transmembrane region" description="Helical" evidence="7">
    <location>
        <begin position="21"/>
        <end position="42"/>
    </location>
</feature>
<keyword evidence="3" id="KW-1003">Cell membrane</keyword>
<dbReference type="InterPro" id="IPR035906">
    <property type="entry name" value="MetI-like_sf"/>
</dbReference>
<dbReference type="GO" id="GO:0005886">
    <property type="term" value="C:plasma membrane"/>
    <property type="evidence" value="ECO:0007669"/>
    <property type="project" value="UniProtKB-SubCell"/>
</dbReference>
<evidence type="ECO:0000259" key="8">
    <source>
        <dbReference type="PROSITE" id="PS50928"/>
    </source>
</evidence>
<evidence type="ECO:0000256" key="1">
    <source>
        <dbReference type="ARBA" id="ARBA00004651"/>
    </source>
</evidence>
<feature type="domain" description="ABC transmembrane type-1" evidence="8">
    <location>
        <begin position="90"/>
        <end position="279"/>
    </location>
</feature>
<dbReference type="PROSITE" id="PS50928">
    <property type="entry name" value="ABC_TM1"/>
    <property type="match status" value="1"/>
</dbReference>
<comment type="similarity">
    <text evidence="7">Belongs to the binding-protein-dependent transport system permease family.</text>
</comment>
<evidence type="ECO:0000256" key="6">
    <source>
        <dbReference type="ARBA" id="ARBA00023136"/>
    </source>
</evidence>
<dbReference type="Gene3D" id="1.10.3720.10">
    <property type="entry name" value="MetI-like"/>
    <property type="match status" value="1"/>
</dbReference>
<dbReference type="Pfam" id="PF00528">
    <property type="entry name" value="BPD_transp_1"/>
    <property type="match status" value="1"/>
</dbReference>
<dbReference type="AlphaFoldDB" id="A0A9E7ZKC6"/>
<dbReference type="SUPFAM" id="SSF161098">
    <property type="entry name" value="MetI-like"/>
    <property type="match status" value="1"/>
</dbReference>
<feature type="transmembrane region" description="Helical" evidence="7">
    <location>
        <begin position="256"/>
        <end position="278"/>
    </location>
</feature>
<dbReference type="InterPro" id="IPR025966">
    <property type="entry name" value="OppC_N"/>
</dbReference>
<feature type="transmembrane region" description="Helical" evidence="7">
    <location>
        <begin position="136"/>
        <end position="163"/>
    </location>
</feature>
<comment type="subcellular location">
    <subcellularLocation>
        <location evidence="1 7">Cell membrane</location>
        <topology evidence="1 7">Multi-pass membrane protein</topology>
    </subcellularLocation>
</comment>
<dbReference type="PANTHER" id="PTHR43386">
    <property type="entry name" value="OLIGOPEPTIDE TRANSPORT SYSTEM PERMEASE PROTEIN APPC"/>
    <property type="match status" value="1"/>
</dbReference>
<keyword evidence="5 7" id="KW-1133">Transmembrane helix</keyword>
<evidence type="ECO:0000256" key="3">
    <source>
        <dbReference type="ARBA" id="ARBA00022475"/>
    </source>
</evidence>
<keyword evidence="4 7" id="KW-0812">Transmembrane</keyword>
<protein>
    <submittedName>
        <fullName evidence="9">ABC transporter permease</fullName>
    </submittedName>
</protein>
<evidence type="ECO:0000313" key="9">
    <source>
        <dbReference type="EMBL" id="UZF86748.1"/>
    </source>
</evidence>
<dbReference type="CDD" id="cd06261">
    <property type="entry name" value="TM_PBP2"/>
    <property type="match status" value="1"/>
</dbReference>
<feature type="transmembrane region" description="Helical" evidence="7">
    <location>
        <begin position="207"/>
        <end position="236"/>
    </location>
</feature>
<evidence type="ECO:0000256" key="7">
    <source>
        <dbReference type="RuleBase" id="RU363032"/>
    </source>
</evidence>
<name>A0A9E7ZKC6_9HYPH</name>
<keyword evidence="2 7" id="KW-0813">Transport</keyword>
<dbReference type="InterPro" id="IPR050366">
    <property type="entry name" value="BP-dependent_transpt_permease"/>
</dbReference>
<keyword evidence="6 7" id="KW-0472">Membrane</keyword>
<organism evidence="9">
    <name type="scientific">Bosea sp. NBC_00436</name>
    <dbReference type="NCBI Taxonomy" id="2969620"/>
    <lineage>
        <taxon>Bacteria</taxon>
        <taxon>Pseudomonadati</taxon>
        <taxon>Pseudomonadota</taxon>
        <taxon>Alphaproteobacteria</taxon>
        <taxon>Hyphomicrobiales</taxon>
        <taxon>Boseaceae</taxon>
        <taxon>Bosea</taxon>
    </lineage>
</organism>